<reference evidence="1 2" key="1">
    <citation type="journal article" date="2021" name="bioRxiv">
        <title>Chromosome-scale and haplotype-resolved genome assembly of a tetraploid potato cultivar.</title>
        <authorList>
            <person name="Sun H."/>
            <person name="Jiao W.-B."/>
            <person name="Krause K."/>
            <person name="Campoy J.A."/>
            <person name="Goel M."/>
            <person name="Folz-Donahue K."/>
            <person name="Kukat C."/>
            <person name="Huettel B."/>
            <person name="Schneeberger K."/>
        </authorList>
    </citation>
    <scope>NUCLEOTIDE SEQUENCE [LARGE SCALE GENOMIC DNA]</scope>
    <source>
        <strain evidence="1">SolTubOtavaFocal</strain>
        <tissue evidence="1">Leaves</tissue>
    </source>
</reference>
<proteinExistence type="predicted"/>
<comment type="caution">
    <text evidence="1">The sequence shown here is derived from an EMBL/GenBank/DDBJ whole genome shotgun (WGS) entry which is preliminary data.</text>
</comment>
<evidence type="ECO:0000313" key="2">
    <source>
        <dbReference type="Proteomes" id="UP000826656"/>
    </source>
</evidence>
<keyword evidence="2" id="KW-1185">Reference proteome</keyword>
<name>A0ABQ7U0R3_SOLTU</name>
<sequence length="169" mass="19450">MNVSGNIRPFADQGKYTNAHPMLNDPKMFVKNEAQLQSDAIEQHLSALTHSMQIVENEKRNWQVRLRQNPIPVELNNSINHKVLNAKENRTKDVSTTSQKPTAPIPHNLTKLTSNFDKYIPNNPQKKQQYHTENNTKVFRHHDHCTNTKNGLTFEPGPFTVIQTFATRL</sequence>
<dbReference type="EMBL" id="JAIVGD010000026">
    <property type="protein sequence ID" value="KAH0740544.1"/>
    <property type="molecule type" value="Genomic_DNA"/>
</dbReference>
<accession>A0ABQ7U0R3</accession>
<organism evidence="1 2">
    <name type="scientific">Solanum tuberosum</name>
    <name type="common">Potato</name>
    <dbReference type="NCBI Taxonomy" id="4113"/>
    <lineage>
        <taxon>Eukaryota</taxon>
        <taxon>Viridiplantae</taxon>
        <taxon>Streptophyta</taxon>
        <taxon>Embryophyta</taxon>
        <taxon>Tracheophyta</taxon>
        <taxon>Spermatophyta</taxon>
        <taxon>Magnoliopsida</taxon>
        <taxon>eudicotyledons</taxon>
        <taxon>Gunneridae</taxon>
        <taxon>Pentapetalae</taxon>
        <taxon>asterids</taxon>
        <taxon>lamiids</taxon>
        <taxon>Solanales</taxon>
        <taxon>Solanaceae</taxon>
        <taxon>Solanoideae</taxon>
        <taxon>Solaneae</taxon>
        <taxon>Solanum</taxon>
    </lineage>
</organism>
<evidence type="ECO:0000313" key="1">
    <source>
        <dbReference type="EMBL" id="KAH0740544.1"/>
    </source>
</evidence>
<dbReference type="Proteomes" id="UP000826656">
    <property type="component" value="Unassembled WGS sequence"/>
</dbReference>
<gene>
    <name evidence="1" type="ORF">KY290_033587</name>
</gene>
<protein>
    <submittedName>
        <fullName evidence="1">Uncharacterized protein</fullName>
    </submittedName>
</protein>